<dbReference type="AlphaFoldDB" id="A0A8J3BEE3"/>
<accession>A0A8J3BEE3</accession>
<dbReference type="Proteomes" id="UP000662200">
    <property type="component" value="Unassembled WGS sequence"/>
</dbReference>
<dbReference type="InterPro" id="IPR025850">
    <property type="entry name" value="SUKH-3"/>
</dbReference>
<proteinExistence type="predicted"/>
<evidence type="ECO:0000313" key="2">
    <source>
        <dbReference type="Proteomes" id="UP000662200"/>
    </source>
</evidence>
<protein>
    <recommendedName>
        <fullName evidence="3">YwqJ-like deaminase</fullName>
    </recommendedName>
</protein>
<comment type="caution">
    <text evidence="1">The sequence shown here is derived from an EMBL/GenBank/DDBJ whole genome shotgun (WGS) entry which is preliminary data.</text>
</comment>
<dbReference type="Pfam" id="PF14433">
    <property type="entry name" value="SUKH-3"/>
    <property type="match status" value="1"/>
</dbReference>
<evidence type="ECO:0000313" key="1">
    <source>
        <dbReference type="EMBL" id="GGK15342.1"/>
    </source>
</evidence>
<evidence type="ECO:0008006" key="3">
    <source>
        <dbReference type="Google" id="ProtNLM"/>
    </source>
</evidence>
<dbReference type="EMBL" id="BMQC01000001">
    <property type="protein sequence ID" value="GGK15342.1"/>
    <property type="molecule type" value="Genomic_DNA"/>
</dbReference>
<organism evidence="1 2">
    <name type="scientific">Pilimelia terevasa</name>
    <dbReference type="NCBI Taxonomy" id="53372"/>
    <lineage>
        <taxon>Bacteria</taxon>
        <taxon>Bacillati</taxon>
        <taxon>Actinomycetota</taxon>
        <taxon>Actinomycetes</taxon>
        <taxon>Micromonosporales</taxon>
        <taxon>Micromonosporaceae</taxon>
        <taxon>Pilimelia</taxon>
    </lineage>
</organism>
<dbReference type="Pfam" id="PF14431">
    <property type="entry name" value="YwqJ-deaminase"/>
    <property type="match status" value="1"/>
</dbReference>
<dbReference type="InterPro" id="IPR025968">
    <property type="entry name" value="YwqJ_deaminase"/>
</dbReference>
<keyword evidence="2" id="KW-1185">Reference proteome</keyword>
<gene>
    <name evidence="1" type="ORF">GCM10010124_05020</name>
</gene>
<dbReference type="RefSeq" id="WP_229789279.1">
    <property type="nucleotide sequence ID" value="NZ_BMQC01000001.1"/>
</dbReference>
<reference evidence="1" key="2">
    <citation type="submission" date="2020-09" db="EMBL/GenBank/DDBJ databases">
        <authorList>
            <person name="Sun Q."/>
            <person name="Ohkuma M."/>
        </authorList>
    </citation>
    <scope>NUCLEOTIDE SEQUENCE</scope>
    <source>
        <strain evidence="1">JCM 3091</strain>
    </source>
</reference>
<name>A0A8J3BEE3_9ACTN</name>
<reference evidence="1" key="1">
    <citation type="journal article" date="2014" name="Int. J. Syst. Evol. Microbiol.">
        <title>Complete genome sequence of Corynebacterium casei LMG S-19264T (=DSM 44701T), isolated from a smear-ripened cheese.</title>
        <authorList>
            <consortium name="US DOE Joint Genome Institute (JGI-PGF)"/>
            <person name="Walter F."/>
            <person name="Albersmeier A."/>
            <person name="Kalinowski J."/>
            <person name="Ruckert C."/>
        </authorList>
    </citation>
    <scope>NUCLEOTIDE SEQUENCE</scope>
    <source>
        <strain evidence="1">JCM 3091</strain>
    </source>
</reference>
<sequence>MISLQEVERIASTWARRESLRRGYPRTPMVSEFDVGYVVWTREPSDRLPRTGDSVTTVIDKETGRTSTWPSLPSAVVKDLYRRRRPDLVGATSTVDPAVALRHGALRRPTPTVAAHLTVRYQQHHALGAKGDQHLQHHPLVRAYLRELPAGERVRGADRHAELIVLSDLLHRADDGRADDGPLTEADARELLAEAHLELFHVREAGDPAGGTAAAPCATCGRALVHFGVLPWTRPADRAPADAPAGGLPGDRFPPPVAAALAGAGWAPGREPHYARAERLVGEVCAVVGQEYRHAAFPAAVRALAEFADLRTRAAHAGTRHWVRPLHVDPLAAAHTADILAETAAAVGARLFPLGVEGAGEALLAIDDAGRVFALDQGGEWFLGGTLDAALGTLLGSGPPAARVRDDGGWTPDP</sequence>